<dbReference type="OrthoDB" id="5951177at2"/>
<feature type="signal peptide" evidence="6">
    <location>
        <begin position="1"/>
        <end position="23"/>
    </location>
</feature>
<evidence type="ECO:0000256" key="3">
    <source>
        <dbReference type="ARBA" id="ARBA00022729"/>
    </source>
</evidence>
<evidence type="ECO:0000256" key="6">
    <source>
        <dbReference type="SAM" id="SignalP"/>
    </source>
</evidence>
<dbReference type="InterPro" id="IPR010583">
    <property type="entry name" value="MipA"/>
</dbReference>
<evidence type="ECO:0000256" key="1">
    <source>
        <dbReference type="ARBA" id="ARBA00004442"/>
    </source>
</evidence>
<dbReference type="GO" id="GO:0009279">
    <property type="term" value="C:cell outer membrane"/>
    <property type="evidence" value="ECO:0007669"/>
    <property type="project" value="UniProtKB-SubCell"/>
</dbReference>
<comment type="subcellular location">
    <subcellularLocation>
        <location evidence="1">Cell outer membrane</location>
    </subcellularLocation>
</comment>
<evidence type="ECO:0000256" key="2">
    <source>
        <dbReference type="ARBA" id="ARBA00005722"/>
    </source>
</evidence>
<dbReference type="PANTHER" id="PTHR38776">
    <property type="entry name" value="MLTA-INTERACTING PROTEIN-RELATED"/>
    <property type="match status" value="1"/>
</dbReference>
<dbReference type="PANTHER" id="PTHR38776:SF1">
    <property type="entry name" value="MLTA-INTERACTING PROTEIN-RELATED"/>
    <property type="match status" value="1"/>
</dbReference>
<keyword evidence="3 6" id="KW-0732">Signal</keyword>
<accession>A0A502GSL8</accession>
<reference evidence="7 8" key="1">
    <citation type="journal article" date="2019" name="Environ. Microbiol.">
        <title>Species interactions and distinct microbial communities in high Arctic permafrost affected cryosols are associated with the CH4 and CO2 gas fluxes.</title>
        <authorList>
            <person name="Altshuler I."/>
            <person name="Hamel J."/>
            <person name="Turney S."/>
            <person name="Magnuson E."/>
            <person name="Levesque R."/>
            <person name="Greer C."/>
            <person name="Whyte L.G."/>
        </authorList>
    </citation>
    <scope>NUCLEOTIDE SEQUENCE [LARGE SCALE GENOMIC DNA]</scope>
    <source>
        <strain evidence="7 8">E4</strain>
    </source>
</reference>
<evidence type="ECO:0000256" key="4">
    <source>
        <dbReference type="ARBA" id="ARBA00023136"/>
    </source>
</evidence>
<name>A0A502GSL8_9GAMM</name>
<comment type="similarity">
    <text evidence="2">Belongs to the MipA/OmpV family.</text>
</comment>
<feature type="chain" id="PRO_5021364600" evidence="6">
    <location>
        <begin position="24"/>
        <end position="263"/>
    </location>
</feature>
<sequence>MKNSLILSISIITTGCLQFSAQAADGGFWGDHTDVSLGAGAVNKPRYSGSSQTTWGAVPLVQVHRGAMFIDSTKGIGYDLPIAGGLYLEHSLGYGTGRTESDSSWRDGSKKLKGMGNIKGVLNTSLTLGYQFSPRLAVEAMTTLPLTDSQGVRYQGSIKGVLWQGNKDEVDLQGDLLFGDHRNNNLFYGVSAQQSKNTSFNEYNAAGGLYAQSATLSWSHQFTASWSTLAAVDYTLLTDKADKSQIVDKRSSFNTTLAVLYTF</sequence>
<organism evidence="7 8">
    <name type="scientific">Ewingella americana</name>
    <dbReference type="NCBI Taxonomy" id="41202"/>
    <lineage>
        <taxon>Bacteria</taxon>
        <taxon>Pseudomonadati</taxon>
        <taxon>Pseudomonadota</taxon>
        <taxon>Gammaproteobacteria</taxon>
        <taxon>Enterobacterales</taxon>
        <taxon>Yersiniaceae</taxon>
        <taxon>Ewingella</taxon>
    </lineage>
</organism>
<dbReference type="EMBL" id="RCZD01000001">
    <property type="protein sequence ID" value="TPG64921.1"/>
    <property type="molecule type" value="Genomic_DNA"/>
</dbReference>
<protein>
    <submittedName>
        <fullName evidence="7">MipA/OmpV family protein</fullName>
    </submittedName>
</protein>
<proteinExistence type="inferred from homology"/>
<dbReference type="Proteomes" id="UP000317663">
    <property type="component" value="Unassembled WGS sequence"/>
</dbReference>
<dbReference type="PROSITE" id="PS51257">
    <property type="entry name" value="PROKAR_LIPOPROTEIN"/>
    <property type="match status" value="1"/>
</dbReference>
<evidence type="ECO:0000313" key="8">
    <source>
        <dbReference type="Proteomes" id="UP000317663"/>
    </source>
</evidence>
<dbReference type="Pfam" id="PF06629">
    <property type="entry name" value="MipA"/>
    <property type="match status" value="1"/>
</dbReference>
<gene>
    <name evidence="7" type="ORF">EAH77_01340</name>
</gene>
<evidence type="ECO:0000256" key="5">
    <source>
        <dbReference type="ARBA" id="ARBA00023237"/>
    </source>
</evidence>
<keyword evidence="8" id="KW-1185">Reference proteome</keyword>
<dbReference type="AlphaFoldDB" id="A0A502GSL8"/>
<evidence type="ECO:0000313" key="7">
    <source>
        <dbReference type="EMBL" id="TPG64921.1"/>
    </source>
</evidence>
<keyword evidence="5" id="KW-0998">Cell outer membrane</keyword>
<comment type="caution">
    <text evidence="7">The sequence shown here is derived from an EMBL/GenBank/DDBJ whole genome shotgun (WGS) entry which is preliminary data.</text>
</comment>
<keyword evidence="4" id="KW-0472">Membrane</keyword>